<dbReference type="PANTHER" id="PTHR43115">
    <property type="entry name" value="DEHYDROGENASE/REDUCTASE SDR FAMILY MEMBER 11"/>
    <property type="match status" value="1"/>
</dbReference>
<evidence type="ECO:0000313" key="6">
    <source>
        <dbReference type="Proteomes" id="UP000310200"/>
    </source>
</evidence>
<dbReference type="GO" id="GO:0016616">
    <property type="term" value="F:oxidoreductase activity, acting on the CH-OH group of donors, NAD or NADP as acceptor"/>
    <property type="evidence" value="ECO:0007669"/>
    <property type="project" value="UniProtKB-ARBA"/>
</dbReference>
<dbReference type="PRINTS" id="PR00081">
    <property type="entry name" value="GDHRDH"/>
</dbReference>
<name>A0A4V3SCR2_9HYME</name>
<dbReference type="Pfam" id="PF00106">
    <property type="entry name" value="adh_short"/>
    <property type="match status" value="1"/>
</dbReference>
<comment type="caution">
    <text evidence="5">The sequence shown here is derived from an EMBL/GenBank/DDBJ whole genome shotgun (WGS) entry which is preliminary data.</text>
</comment>
<organism evidence="5 6">
    <name type="scientific">Temnothorax longispinosus</name>
    <dbReference type="NCBI Taxonomy" id="300112"/>
    <lineage>
        <taxon>Eukaryota</taxon>
        <taxon>Metazoa</taxon>
        <taxon>Ecdysozoa</taxon>
        <taxon>Arthropoda</taxon>
        <taxon>Hexapoda</taxon>
        <taxon>Insecta</taxon>
        <taxon>Pterygota</taxon>
        <taxon>Neoptera</taxon>
        <taxon>Endopterygota</taxon>
        <taxon>Hymenoptera</taxon>
        <taxon>Apocrita</taxon>
        <taxon>Aculeata</taxon>
        <taxon>Formicoidea</taxon>
        <taxon>Formicidae</taxon>
        <taxon>Myrmicinae</taxon>
        <taxon>Temnothorax</taxon>
    </lineage>
</organism>
<feature type="compositionally biased region" description="Basic and acidic residues" evidence="4">
    <location>
        <begin position="1"/>
        <end position="12"/>
    </location>
</feature>
<feature type="region of interest" description="Disordered" evidence="4">
    <location>
        <begin position="1"/>
        <end position="34"/>
    </location>
</feature>
<dbReference type="InterPro" id="IPR020904">
    <property type="entry name" value="Sc_DH/Rdtase_CS"/>
</dbReference>
<dbReference type="PROSITE" id="PS00061">
    <property type="entry name" value="ADH_SHORT"/>
    <property type="match status" value="1"/>
</dbReference>
<keyword evidence="6" id="KW-1185">Reference proteome</keyword>
<evidence type="ECO:0000313" key="5">
    <source>
        <dbReference type="EMBL" id="TGZ57714.1"/>
    </source>
</evidence>
<dbReference type="FunFam" id="3.40.50.720:FF:000047">
    <property type="entry name" value="NADP-dependent L-serine/L-allo-threonine dehydrogenase"/>
    <property type="match status" value="1"/>
</dbReference>
<dbReference type="AlphaFoldDB" id="A0A4V3SCR2"/>
<dbReference type="STRING" id="300112.A0A4V3SCR2"/>
<comment type="similarity">
    <text evidence="1 3">Belongs to the short-chain dehydrogenases/reductases (SDR) family.</text>
</comment>
<accession>A0A4V3SCR2</accession>
<evidence type="ECO:0000256" key="4">
    <source>
        <dbReference type="SAM" id="MobiDB-lite"/>
    </source>
</evidence>
<dbReference type="SUPFAM" id="SSF51735">
    <property type="entry name" value="NAD(P)-binding Rossmann-fold domains"/>
    <property type="match status" value="1"/>
</dbReference>
<reference evidence="5 6" key="1">
    <citation type="journal article" date="2019" name="Philos. Trans. R. Soc. Lond., B, Biol. Sci.">
        <title>Ant behaviour and brain gene expression of defending hosts depend on the ecological success of the intruding social parasite.</title>
        <authorList>
            <person name="Kaur R."/>
            <person name="Stoldt M."/>
            <person name="Jongepier E."/>
            <person name="Feldmeyer B."/>
            <person name="Menzel F."/>
            <person name="Bornberg-Bauer E."/>
            <person name="Foitzik S."/>
        </authorList>
    </citation>
    <scope>NUCLEOTIDE SEQUENCE [LARGE SCALE GENOMIC DNA]</scope>
    <source>
        <tissue evidence="5">Whole body</tissue>
    </source>
</reference>
<proteinExistence type="inferred from homology"/>
<sequence length="357" mass="39265">MVRNDARNHGNIEKWSSSSSIWRAGPGQEAREKPPPVFLSISSSSCVNKNNALGPAPDPVHQMPAHEDRYTPLLLRPETSIWHVNRELRRTCRQAIMDRWLGKTAVVTGAASGIGEAITCALLQNGVNVAALDVQKERLAKLDAECRREGFPGTLHTICCDITREDEIDAAFSHIETLGGVDVMVNNAGVIETSRVIESDRKTFERLLNINVLAVAVCINKAVRSMRKRNVEGHVFNINSVLGHYLLTNVSTVGLLADFNLYPATKHGSVALTHVVRRELASIKAPIRITSISPGTVKTNICMDSKEMKDFFDKVPTLQPKDIADALIYALGTRPEVQVQTIVNITELTIQHTGELP</sequence>
<dbReference type="InterPro" id="IPR036291">
    <property type="entry name" value="NAD(P)-bd_dom_sf"/>
</dbReference>
<dbReference type="Proteomes" id="UP000310200">
    <property type="component" value="Unassembled WGS sequence"/>
</dbReference>
<dbReference type="PRINTS" id="PR00080">
    <property type="entry name" value="SDRFAMILY"/>
</dbReference>
<dbReference type="PANTHER" id="PTHR43115:SF4">
    <property type="entry name" value="DEHYDROGENASE_REDUCTASE SDR FAMILY MEMBER 11"/>
    <property type="match status" value="1"/>
</dbReference>
<dbReference type="Gene3D" id="3.40.50.720">
    <property type="entry name" value="NAD(P)-binding Rossmann-like Domain"/>
    <property type="match status" value="1"/>
</dbReference>
<evidence type="ECO:0000256" key="1">
    <source>
        <dbReference type="ARBA" id="ARBA00006484"/>
    </source>
</evidence>
<dbReference type="EMBL" id="QBLH01000131">
    <property type="protein sequence ID" value="TGZ57714.1"/>
    <property type="molecule type" value="Genomic_DNA"/>
</dbReference>
<dbReference type="InterPro" id="IPR002347">
    <property type="entry name" value="SDR_fam"/>
</dbReference>
<protein>
    <submittedName>
        <fullName evidence="5">Dehydrogenase/reductase SDR family member 11</fullName>
    </submittedName>
</protein>
<keyword evidence="2" id="KW-0560">Oxidoreductase</keyword>
<evidence type="ECO:0000256" key="3">
    <source>
        <dbReference type="RuleBase" id="RU000363"/>
    </source>
</evidence>
<evidence type="ECO:0000256" key="2">
    <source>
        <dbReference type="ARBA" id="ARBA00023002"/>
    </source>
</evidence>
<gene>
    <name evidence="5" type="ORF">DBV15_08315</name>
</gene>